<feature type="domain" description="Immunity MXAN-0049 protein" evidence="1">
    <location>
        <begin position="43"/>
        <end position="194"/>
    </location>
</feature>
<protein>
    <recommendedName>
        <fullName evidence="1">Immunity MXAN-0049 protein domain-containing protein</fullName>
    </recommendedName>
</protein>
<name>A0ABT0LXT8_9RHOB</name>
<organism evidence="2 3">
    <name type="scientific">Roseinatronobacter domitianus</name>
    <dbReference type="NCBI Taxonomy" id="2940293"/>
    <lineage>
        <taxon>Bacteria</taxon>
        <taxon>Pseudomonadati</taxon>
        <taxon>Pseudomonadota</taxon>
        <taxon>Alphaproteobacteria</taxon>
        <taxon>Rhodobacterales</taxon>
        <taxon>Paracoccaceae</taxon>
        <taxon>Roseinatronobacter</taxon>
    </lineage>
</organism>
<keyword evidence="3" id="KW-1185">Reference proteome</keyword>
<dbReference type="RefSeq" id="WP_249055284.1">
    <property type="nucleotide sequence ID" value="NZ_JALZWP010000001.1"/>
</dbReference>
<reference evidence="2 3" key="1">
    <citation type="submission" date="2022-05" db="EMBL/GenBank/DDBJ databases">
        <title>Seasonal and diel survey of microbial diversity of the Tyrrhenian coast.</title>
        <authorList>
            <person name="Gattoni G."/>
            <person name="Corral P."/>
        </authorList>
    </citation>
    <scope>NUCLEOTIDE SEQUENCE [LARGE SCALE GENOMIC DNA]</scope>
    <source>
        <strain evidence="2 3">V10</strain>
    </source>
</reference>
<sequence length="210" mass="23825">MPHVFDMQLGKVQIPVEMPDWNERYMNPARGEEGGQAVHAWRDGARKSLPEELPKVLVADKPRKSWPDAFTGMNGIYVVSGRAKDVIERFDPDLHQFFEVPLRTKRGVEIEGPWFIMNVTVRQNSIVVEKSRVQMSTRRPDKLNSFWVNSTTKDVVVDTSCLAPDIHFWRESRFSGSLMGSDAFVAALKKAGVKFFPSYPATNLNDLKTG</sequence>
<proteinExistence type="predicted"/>
<evidence type="ECO:0000259" key="1">
    <source>
        <dbReference type="Pfam" id="PF07791"/>
    </source>
</evidence>
<accession>A0ABT0LXT8</accession>
<dbReference type="Pfam" id="PF07791">
    <property type="entry name" value="Imm11"/>
    <property type="match status" value="1"/>
</dbReference>
<dbReference type="InterPro" id="IPR012433">
    <property type="entry name" value="Imm11"/>
</dbReference>
<gene>
    <name evidence="2" type="ORF">M3N55_00295</name>
</gene>
<dbReference type="Proteomes" id="UP001202550">
    <property type="component" value="Unassembled WGS sequence"/>
</dbReference>
<evidence type="ECO:0000313" key="3">
    <source>
        <dbReference type="Proteomes" id="UP001202550"/>
    </source>
</evidence>
<comment type="caution">
    <text evidence="2">The sequence shown here is derived from an EMBL/GenBank/DDBJ whole genome shotgun (WGS) entry which is preliminary data.</text>
</comment>
<dbReference type="EMBL" id="JALZWP010000001">
    <property type="protein sequence ID" value="MCL1627158.1"/>
    <property type="molecule type" value="Genomic_DNA"/>
</dbReference>
<evidence type="ECO:0000313" key="2">
    <source>
        <dbReference type="EMBL" id="MCL1627158.1"/>
    </source>
</evidence>